<keyword evidence="5" id="KW-0507">mRNA processing</keyword>
<dbReference type="GO" id="GO:0005687">
    <property type="term" value="C:U4 snRNP"/>
    <property type="evidence" value="ECO:0007669"/>
    <property type="project" value="TreeGrafter"/>
</dbReference>
<evidence type="ECO:0000256" key="2">
    <source>
        <dbReference type="ARBA" id="ARBA00004496"/>
    </source>
</evidence>
<dbReference type="CDD" id="cd01717">
    <property type="entry name" value="Sm_B"/>
    <property type="match status" value="1"/>
</dbReference>
<keyword evidence="4" id="KW-0963">Cytoplasm</keyword>
<keyword evidence="8" id="KW-0539">Nucleus</keyword>
<dbReference type="GO" id="GO:0071013">
    <property type="term" value="C:catalytic step 2 spliceosome"/>
    <property type="evidence" value="ECO:0007669"/>
    <property type="project" value="TreeGrafter"/>
</dbReference>
<dbReference type="GO" id="GO:0005685">
    <property type="term" value="C:U1 snRNP"/>
    <property type="evidence" value="ECO:0007669"/>
    <property type="project" value="TreeGrafter"/>
</dbReference>
<protein>
    <recommendedName>
        <fullName evidence="10">Sm protein B</fullName>
    </recommendedName>
</protein>
<evidence type="ECO:0000259" key="11">
    <source>
        <dbReference type="SMART" id="SM00651"/>
    </source>
</evidence>
<evidence type="ECO:0000256" key="1">
    <source>
        <dbReference type="ARBA" id="ARBA00004123"/>
    </source>
</evidence>
<evidence type="ECO:0000256" key="10">
    <source>
        <dbReference type="ARBA" id="ARBA00041355"/>
    </source>
</evidence>
<evidence type="ECO:0000256" key="4">
    <source>
        <dbReference type="ARBA" id="ARBA00022490"/>
    </source>
</evidence>
<evidence type="ECO:0000256" key="8">
    <source>
        <dbReference type="ARBA" id="ARBA00023242"/>
    </source>
</evidence>
<proteinExistence type="inferred from homology"/>
<keyword evidence="13" id="KW-1185">Reference proteome</keyword>
<keyword evidence="7" id="KW-0508">mRNA splicing</keyword>
<feature type="domain" description="Sm" evidence="11">
    <location>
        <begin position="7"/>
        <end position="67"/>
    </location>
</feature>
<gene>
    <name evidence="12" type="ORF">CGOC_LOCUS9223</name>
</gene>
<dbReference type="GO" id="GO:0046540">
    <property type="term" value="C:U4/U6 x U5 tri-snRNP complex"/>
    <property type="evidence" value="ECO:0007669"/>
    <property type="project" value="TreeGrafter"/>
</dbReference>
<evidence type="ECO:0000256" key="9">
    <source>
        <dbReference type="ARBA" id="ARBA00023274"/>
    </source>
</evidence>
<dbReference type="OrthoDB" id="2020720at2759"/>
<dbReference type="GO" id="GO:0070990">
    <property type="term" value="F:snRNP binding"/>
    <property type="evidence" value="ECO:0007669"/>
    <property type="project" value="TreeGrafter"/>
</dbReference>
<dbReference type="Pfam" id="PF01423">
    <property type="entry name" value="LSM"/>
    <property type="match status" value="1"/>
</dbReference>
<organism evidence="12 13">
    <name type="scientific">Cylicostephanus goldi</name>
    <name type="common">Nematode worm</name>
    <dbReference type="NCBI Taxonomy" id="71465"/>
    <lineage>
        <taxon>Eukaryota</taxon>
        <taxon>Metazoa</taxon>
        <taxon>Ecdysozoa</taxon>
        <taxon>Nematoda</taxon>
        <taxon>Chromadorea</taxon>
        <taxon>Rhabditida</taxon>
        <taxon>Rhabditina</taxon>
        <taxon>Rhabditomorpha</taxon>
        <taxon>Strongyloidea</taxon>
        <taxon>Strongylidae</taxon>
        <taxon>Cylicostephanus</taxon>
    </lineage>
</organism>
<dbReference type="InterPro" id="IPR001163">
    <property type="entry name" value="Sm_dom_euk/arc"/>
</dbReference>
<dbReference type="GO" id="GO:0005686">
    <property type="term" value="C:U2 snRNP"/>
    <property type="evidence" value="ECO:0007669"/>
    <property type="project" value="TreeGrafter"/>
</dbReference>
<evidence type="ECO:0000313" key="13">
    <source>
        <dbReference type="Proteomes" id="UP000271889"/>
    </source>
</evidence>
<evidence type="ECO:0000256" key="7">
    <source>
        <dbReference type="ARBA" id="ARBA00023187"/>
    </source>
</evidence>
<dbReference type="GO" id="GO:0005682">
    <property type="term" value="C:U5 snRNP"/>
    <property type="evidence" value="ECO:0007669"/>
    <property type="project" value="TreeGrafter"/>
</dbReference>
<dbReference type="GO" id="GO:0071004">
    <property type="term" value="C:U2-type prespliceosome"/>
    <property type="evidence" value="ECO:0007669"/>
    <property type="project" value="TreeGrafter"/>
</dbReference>
<dbReference type="GO" id="GO:0003723">
    <property type="term" value="F:RNA binding"/>
    <property type="evidence" value="ECO:0007669"/>
    <property type="project" value="UniProtKB-KW"/>
</dbReference>
<dbReference type="PANTHER" id="PTHR10701">
    <property type="entry name" value="SMALL NUCLEAR RIBONUCLEOPROTEIN-ASSOCIATED PROTEIN B AND N"/>
    <property type="match status" value="1"/>
</dbReference>
<dbReference type="GO" id="GO:0005737">
    <property type="term" value="C:cytoplasm"/>
    <property type="evidence" value="ECO:0007669"/>
    <property type="project" value="UniProtKB-SubCell"/>
</dbReference>
<dbReference type="InterPro" id="IPR010920">
    <property type="entry name" value="LSM_dom_sf"/>
</dbReference>
<name>A0A3P7PSQ5_CYLGO</name>
<keyword evidence="9" id="KW-0687">Ribonucleoprotein</keyword>
<dbReference type="SUPFAM" id="SSF50182">
    <property type="entry name" value="Sm-like ribonucleoproteins"/>
    <property type="match status" value="1"/>
</dbReference>
<reference evidence="12 13" key="1">
    <citation type="submission" date="2018-11" db="EMBL/GenBank/DDBJ databases">
        <authorList>
            <consortium name="Pathogen Informatics"/>
        </authorList>
    </citation>
    <scope>NUCLEOTIDE SEQUENCE [LARGE SCALE GENOMIC DNA]</scope>
</reference>
<comment type="subcellular location">
    <subcellularLocation>
        <location evidence="2">Cytoplasm</location>
    </subcellularLocation>
    <subcellularLocation>
        <location evidence="1">Nucleus</location>
    </subcellularLocation>
</comment>
<keyword evidence="6" id="KW-0694">RNA-binding</keyword>
<comment type="similarity">
    <text evidence="3">Belongs to the snRNP SmB/SmN family.</text>
</comment>
<dbReference type="Gene3D" id="2.30.30.100">
    <property type="match status" value="1"/>
</dbReference>
<dbReference type="InterPro" id="IPR050914">
    <property type="entry name" value="snRNP_SmB/NAA38-like"/>
</dbReference>
<evidence type="ECO:0000313" key="12">
    <source>
        <dbReference type="EMBL" id="VDN22149.1"/>
    </source>
</evidence>
<evidence type="ECO:0000256" key="5">
    <source>
        <dbReference type="ARBA" id="ARBA00022664"/>
    </source>
</evidence>
<dbReference type="PANTHER" id="PTHR10701:SF0">
    <property type="entry name" value="SMALL NUCLEAR RIBONUCLEOPROTEIN-ASSOCIATED PROTEIN B"/>
    <property type="match status" value="1"/>
</dbReference>
<dbReference type="GO" id="GO:0000398">
    <property type="term" value="P:mRNA splicing, via spliceosome"/>
    <property type="evidence" value="ECO:0007669"/>
    <property type="project" value="TreeGrafter"/>
</dbReference>
<evidence type="ECO:0000256" key="6">
    <source>
        <dbReference type="ARBA" id="ARBA00022884"/>
    </source>
</evidence>
<dbReference type="Proteomes" id="UP000271889">
    <property type="component" value="Unassembled WGS sequence"/>
</dbReference>
<dbReference type="EMBL" id="UYRV01106240">
    <property type="protein sequence ID" value="VDN22149.1"/>
    <property type="molecule type" value="Genomic_DNA"/>
</dbReference>
<evidence type="ECO:0000256" key="3">
    <source>
        <dbReference type="ARBA" id="ARBA00009123"/>
    </source>
</evidence>
<dbReference type="AlphaFoldDB" id="A0A3P7PSQ5"/>
<accession>A0A3P7PSQ5</accession>
<sequence>MTISKNNKMMAHLNYRMKVILQDARTFVGYFKAFDKHMNILLADCEEFRQIKPKPGKKVRFYIYLVLAFETKNCICLDPHGTLNN</sequence>
<dbReference type="SMART" id="SM00651">
    <property type="entry name" value="Sm"/>
    <property type="match status" value="1"/>
</dbReference>